<dbReference type="EMBL" id="LODL01000035">
    <property type="protein sequence ID" value="KXB29434.1"/>
    <property type="molecule type" value="Genomic_DNA"/>
</dbReference>
<comment type="caution">
    <text evidence="4">Lacks conserved residue(s) required for the propagation of feature annotation.</text>
</comment>
<dbReference type="GO" id="GO:0017136">
    <property type="term" value="F:histone deacetylase activity, NAD-dependent"/>
    <property type="evidence" value="ECO:0007669"/>
    <property type="project" value="TreeGrafter"/>
</dbReference>
<evidence type="ECO:0000256" key="1">
    <source>
        <dbReference type="ARBA" id="ARBA00012928"/>
    </source>
</evidence>
<sequence>MASRSDLAQAAAWLAEANGLLITAGAGIGIDSGLPDFRGPGGFWAAYPALGRARIAFESIANPEAFRSEPRLAWGFYGHRLELYRRTIPHAGFTLLQAMGKQMAHGSWVFTSNVDGQFQKAGFSEQHICEIHGSIHHLQCSAGCTERIWSAADFQPNIDSEHGRLLGELPSCPHCGQLARPNILLFDDWGWVERRTTLQYQRLKQWMATVDRLVCLEIGAGRQIPTVRRFSENAGGRLIRINPAEPEIDASNQQLALPLDALDGISRLYKACRRR</sequence>
<dbReference type="STRING" id="281362.AT959_15845"/>
<dbReference type="PANTHER" id="PTHR11085:SF4">
    <property type="entry name" value="NAD-DEPENDENT PROTEIN DEACYLASE"/>
    <property type="match status" value="1"/>
</dbReference>
<name>A0A133XET3_9RHOO</name>
<keyword evidence="2" id="KW-0808">Transferase</keyword>
<dbReference type="Pfam" id="PF02146">
    <property type="entry name" value="SIR2"/>
    <property type="match status" value="1"/>
</dbReference>
<evidence type="ECO:0000259" key="5">
    <source>
        <dbReference type="PROSITE" id="PS50305"/>
    </source>
</evidence>
<accession>A0A133XET3</accession>
<dbReference type="InterPro" id="IPR026590">
    <property type="entry name" value="Ssirtuin_cat_dom"/>
</dbReference>
<dbReference type="InterPro" id="IPR003000">
    <property type="entry name" value="Sirtuin"/>
</dbReference>
<dbReference type="SUPFAM" id="SSF52467">
    <property type="entry name" value="DHS-like NAD/FAD-binding domain"/>
    <property type="match status" value="1"/>
</dbReference>
<evidence type="ECO:0000256" key="2">
    <source>
        <dbReference type="ARBA" id="ARBA00022679"/>
    </source>
</evidence>
<protein>
    <recommendedName>
        <fullName evidence="1">protein acetyllysine N-acetyltransferase</fullName>
        <ecNumber evidence="1">2.3.1.286</ecNumber>
    </recommendedName>
</protein>
<gene>
    <name evidence="6" type="ORF">AT959_15845</name>
</gene>
<dbReference type="Gene3D" id="3.30.1600.10">
    <property type="entry name" value="SIR2/SIRT2 'Small Domain"/>
    <property type="match status" value="1"/>
</dbReference>
<dbReference type="Proteomes" id="UP000070186">
    <property type="component" value="Unassembled WGS sequence"/>
</dbReference>
<keyword evidence="3" id="KW-0520">NAD</keyword>
<dbReference type="Gene3D" id="3.40.50.1220">
    <property type="entry name" value="TPP-binding domain"/>
    <property type="match status" value="1"/>
</dbReference>
<evidence type="ECO:0000256" key="4">
    <source>
        <dbReference type="PROSITE-ProRule" id="PRU00236"/>
    </source>
</evidence>
<dbReference type="PROSITE" id="PS50305">
    <property type="entry name" value="SIRTUIN"/>
    <property type="match status" value="1"/>
</dbReference>
<dbReference type="InterPro" id="IPR050134">
    <property type="entry name" value="NAD-dep_sirtuin_deacylases"/>
</dbReference>
<evidence type="ECO:0000313" key="6">
    <source>
        <dbReference type="EMBL" id="KXB29434.1"/>
    </source>
</evidence>
<dbReference type="GO" id="GO:0070403">
    <property type="term" value="F:NAD+ binding"/>
    <property type="evidence" value="ECO:0007669"/>
    <property type="project" value="InterPro"/>
</dbReference>
<organism evidence="6 7">
    <name type="scientific">Dechloromonas denitrificans</name>
    <dbReference type="NCBI Taxonomy" id="281362"/>
    <lineage>
        <taxon>Bacteria</taxon>
        <taxon>Pseudomonadati</taxon>
        <taxon>Pseudomonadota</taxon>
        <taxon>Betaproteobacteria</taxon>
        <taxon>Rhodocyclales</taxon>
        <taxon>Azonexaceae</taxon>
        <taxon>Dechloromonas</taxon>
    </lineage>
</organism>
<keyword evidence="7" id="KW-1185">Reference proteome</keyword>
<dbReference type="AlphaFoldDB" id="A0A133XET3"/>
<dbReference type="PANTHER" id="PTHR11085">
    <property type="entry name" value="NAD-DEPENDENT PROTEIN DEACYLASE SIRTUIN-5, MITOCHONDRIAL-RELATED"/>
    <property type="match status" value="1"/>
</dbReference>
<feature type="domain" description="Deacetylase sirtuin-type" evidence="5">
    <location>
        <begin position="1"/>
        <end position="271"/>
    </location>
</feature>
<evidence type="ECO:0000313" key="7">
    <source>
        <dbReference type="Proteomes" id="UP000070186"/>
    </source>
</evidence>
<comment type="caution">
    <text evidence="6">The sequence shown here is derived from an EMBL/GenBank/DDBJ whole genome shotgun (WGS) entry which is preliminary data.</text>
</comment>
<dbReference type="EC" id="2.3.1.286" evidence="1"/>
<evidence type="ECO:0000256" key="3">
    <source>
        <dbReference type="ARBA" id="ARBA00023027"/>
    </source>
</evidence>
<proteinExistence type="predicted"/>
<dbReference type="InterPro" id="IPR026591">
    <property type="entry name" value="Sirtuin_cat_small_dom_sf"/>
</dbReference>
<dbReference type="RefSeq" id="WP_066885054.1">
    <property type="nucleotide sequence ID" value="NZ_LODL01000035.1"/>
</dbReference>
<dbReference type="InterPro" id="IPR029035">
    <property type="entry name" value="DHS-like_NAD/FAD-binding_dom"/>
</dbReference>
<reference evidence="6 7" key="1">
    <citation type="submission" date="2015-12" db="EMBL/GenBank/DDBJ databases">
        <title>Nitrous oxide reduction kinetics distinguish bacteria harboring typical versus atypical NosZ.</title>
        <authorList>
            <person name="Yoon S."/>
            <person name="Nissen S."/>
            <person name="Park D."/>
            <person name="Sanford R.A."/>
            <person name="Loeffler F.E."/>
        </authorList>
    </citation>
    <scope>NUCLEOTIDE SEQUENCE [LARGE SCALE GENOMIC DNA]</scope>
    <source>
        <strain evidence="6 7">ATCC BAA-841</strain>
    </source>
</reference>